<name>A0A835BFB7_9POAL</name>
<gene>
    <name evidence="2" type="ORF">HU200_036155</name>
</gene>
<dbReference type="Proteomes" id="UP000636709">
    <property type="component" value="Unassembled WGS sequence"/>
</dbReference>
<comment type="caution">
    <text evidence="2">The sequence shown here is derived from an EMBL/GenBank/DDBJ whole genome shotgun (WGS) entry which is preliminary data.</text>
</comment>
<keyword evidence="1" id="KW-0732">Signal</keyword>
<feature type="chain" id="PRO_5032966375" evidence="1">
    <location>
        <begin position="25"/>
        <end position="96"/>
    </location>
</feature>
<reference evidence="2" key="1">
    <citation type="submission" date="2020-07" db="EMBL/GenBank/DDBJ databases">
        <title>Genome sequence and genetic diversity analysis of an under-domesticated orphan crop, white fonio (Digitaria exilis).</title>
        <authorList>
            <person name="Bennetzen J.L."/>
            <person name="Chen S."/>
            <person name="Ma X."/>
            <person name="Wang X."/>
            <person name="Yssel A.E.J."/>
            <person name="Chaluvadi S.R."/>
            <person name="Johnson M."/>
            <person name="Gangashetty P."/>
            <person name="Hamidou F."/>
            <person name="Sanogo M.D."/>
            <person name="Zwaenepoel A."/>
            <person name="Wallace J."/>
            <person name="Van De Peer Y."/>
            <person name="Van Deynze A."/>
        </authorList>
    </citation>
    <scope>NUCLEOTIDE SEQUENCE</scope>
    <source>
        <tissue evidence="2">Leaves</tissue>
    </source>
</reference>
<organism evidence="2 3">
    <name type="scientific">Digitaria exilis</name>
    <dbReference type="NCBI Taxonomy" id="1010633"/>
    <lineage>
        <taxon>Eukaryota</taxon>
        <taxon>Viridiplantae</taxon>
        <taxon>Streptophyta</taxon>
        <taxon>Embryophyta</taxon>
        <taxon>Tracheophyta</taxon>
        <taxon>Spermatophyta</taxon>
        <taxon>Magnoliopsida</taxon>
        <taxon>Liliopsida</taxon>
        <taxon>Poales</taxon>
        <taxon>Poaceae</taxon>
        <taxon>PACMAD clade</taxon>
        <taxon>Panicoideae</taxon>
        <taxon>Panicodae</taxon>
        <taxon>Paniceae</taxon>
        <taxon>Anthephorinae</taxon>
        <taxon>Digitaria</taxon>
    </lineage>
</organism>
<evidence type="ECO:0000256" key="1">
    <source>
        <dbReference type="SAM" id="SignalP"/>
    </source>
</evidence>
<accession>A0A835BFB7</accession>
<feature type="signal peptide" evidence="1">
    <location>
        <begin position="1"/>
        <end position="24"/>
    </location>
</feature>
<evidence type="ECO:0000313" key="3">
    <source>
        <dbReference type="Proteomes" id="UP000636709"/>
    </source>
</evidence>
<evidence type="ECO:0000313" key="2">
    <source>
        <dbReference type="EMBL" id="KAF8697158.1"/>
    </source>
</evidence>
<sequence>MALKTEALTILLLVSLAFTDQIRASQQLRGGGHGQELVADGGGGGGAVSPKDCREEALYHGPCIKAICAVACLLQMRHGGHCPEGLVGPCSCFVCD</sequence>
<proteinExistence type="predicted"/>
<dbReference type="AlphaFoldDB" id="A0A835BFB7"/>
<dbReference type="EMBL" id="JACEFO010001877">
    <property type="protein sequence ID" value="KAF8697158.1"/>
    <property type="molecule type" value="Genomic_DNA"/>
</dbReference>
<protein>
    <submittedName>
        <fullName evidence="2">Uncharacterized protein</fullName>
    </submittedName>
</protein>
<keyword evidence="3" id="KW-1185">Reference proteome</keyword>